<sequence>MTERPVDPDVDLRVPAQRSEVRWQVVAVIAAGGALGALSRHAIQAALPAGPGDFQWATFLVNLSGCLVIGVLMVAITEVWQAHPLVRPFLGVGVLGGYTTFSTYAVDVQRAFNAHAPVTGLAYLVATMLGALAAVTVGMWLARRAARTWTRAR</sequence>
<keyword evidence="4 10" id="KW-1133">Transmembrane helix</keyword>
<feature type="transmembrane region" description="Helical" evidence="10">
    <location>
        <begin position="54"/>
        <end position="76"/>
    </location>
</feature>
<evidence type="ECO:0000256" key="8">
    <source>
        <dbReference type="ARBA" id="ARBA00035585"/>
    </source>
</evidence>
<dbReference type="GO" id="GO:0062054">
    <property type="term" value="F:fluoride channel activity"/>
    <property type="evidence" value="ECO:0007669"/>
    <property type="project" value="UniProtKB-UniRule"/>
</dbReference>
<dbReference type="GO" id="GO:0046872">
    <property type="term" value="F:metal ion binding"/>
    <property type="evidence" value="ECO:0007669"/>
    <property type="project" value="UniProtKB-KW"/>
</dbReference>
<comment type="catalytic activity">
    <reaction evidence="8">
        <text>fluoride(in) = fluoride(out)</text>
        <dbReference type="Rhea" id="RHEA:76159"/>
        <dbReference type="ChEBI" id="CHEBI:17051"/>
    </reaction>
    <physiologicalReaction direction="left-to-right" evidence="8">
        <dbReference type="Rhea" id="RHEA:76160"/>
    </physiologicalReaction>
</comment>
<name>A0A1G9CW24_9ACTN</name>
<evidence type="ECO:0000313" key="12">
    <source>
        <dbReference type="Proteomes" id="UP000198683"/>
    </source>
</evidence>
<evidence type="ECO:0000313" key="11">
    <source>
        <dbReference type="EMBL" id="SDK55866.1"/>
    </source>
</evidence>
<feature type="binding site" evidence="10">
    <location>
        <position position="99"/>
    </location>
    <ligand>
        <name>Na(+)</name>
        <dbReference type="ChEBI" id="CHEBI:29101"/>
        <note>structural</note>
    </ligand>
</feature>
<evidence type="ECO:0000256" key="7">
    <source>
        <dbReference type="ARBA" id="ARBA00035120"/>
    </source>
</evidence>
<proteinExistence type="inferred from homology"/>
<dbReference type="PANTHER" id="PTHR28259:SF1">
    <property type="entry name" value="FLUORIDE EXPORT PROTEIN 1-RELATED"/>
    <property type="match status" value="1"/>
</dbReference>
<evidence type="ECO:0000256" key="9">
    <source>
        <dbReference type="ARBA" id="ARBA00049940"/>
    </source>
</evidence>
<evidence type="ECO:0000256" key="10">
    <source>
        <dbReference type="HAMAP-Rule" id="MF_00454"/>
    </source>
</evidence>
<evidence type="ECO:0000256" key="1">
    <source>
        <dbReference type="ARBA" id="ARBA00004651"/>
    </source>
</evidence>
<reference evidence="11 12" key="1">
    <citation type="submission" date="2016-10" db="EMBL/GenBank/DDBJ databases">
        <authorList>
            <person name="de Groot N.N."/>
        </authorList>
    </citation>
    <scope>NUCLEOTIDE SEQUENCE [LARGE SCALE GENOMIC DNA]</scope>
    <source>
        <strain evidence="11 12">CGMCC 4.5681</strain>
    </source>
</reference>
<evidence type="ECO:0000256" key="4">
    <source>
        <dbReference type="ARBA" id="ARBA00022989"/>
    </source>
</evidence>
<evidence type="ECO:0000256" key="5">
    <source>
        <dbReference type="ARBA" id="ARBA00023136"/>
    </source>
</evidence>
<feature type="binding site" evidence="10">
    <location>
        <position position="96"/>
    </location>
    <ligand>
        <name>Na(+)</name>
        <dbReference type="ChEBI" id="CHEBI:29101"/>
        <note>structural</note>
    </ligand>
</feature>
<accession>A0A1G9CW24</accession>
<evidence type="ECO:0000256" key="3">
    <source>
        <dbReference type="ARBA" id="ARBA00022692"/>
    </source>
</evidence>
<dbReference type="AlphaFoldDB" id="A0A1G9CW24"/>
<feature type="transmembrane region" description="Helical" evidence="10">
    <location>
        <begin position="121"/>
        <end position="142"/>
    </location>
</feature>
<keyword evidence="12" id="KW-1185">Reference proteome</keyword>
<keyword evidence="10" id="KW-0813">Transport</keyword>
<gene>
    <name evidence="10" type="primary">fluC</name>
    <name evidence="10" type="synonym">crcB</name>
    <name evidence="11" type="ORF">SAMN05421874_108245</name>
</gene>
<evidence type="ECO:0000256" key="2">
    <source>
        <dbReference type="ARBA" id="ARBA00022475"/>
    </source>
</evidence>
<dbReference type="STRING" id="683260.SAMN05421874_108245"/>
<dbReference type="GO" id="GO:0005886">
    <property type="term" value="C:plasma membrane"/>
    <property type="evidence" value="ECO:0007669"/>
    <property type="project" value="UniProtKB-SubCell"/>
</dbReference>
<keyword evidence="10" id="KW-0406">Ion transport</keyword>
<keyword evidence="5 10" id="KW-0472">Membrane</keyword>
<protein>
    <recommendedName>
        <fullName evidence="10">Fluoride-specific ion channel FluC</fullName>
    </recommendedName>
</protein>
<keyword evidence="2 10" id="KW-1003">Cell membrane</keyword>
<evidence type="ECO:0000256" key="6">
    <source>
        <dbReference type="ARBA" id="ARBA00023303"/>
    </source>
</evidence>
<dbReference type="Proteomes" id="UP000198683">
    <property type="component" value="Unassembled WGS sequence"/>
</dbReference>
<dbReference type="HAMAP" id="MF_00454">
    <property type="entry name" value="FluC"/>
    <property type="match status" value="1"/>
</dbReference>
<dbReference type="OrthoDB" id="4408652at2"/>
<comment type="similarity">
    <text evidence="7 10">Belongs to the fluoride channel Fluc/FEX (TC 1.A.43) family.</text>
</comment>
<dbReference type="EMBL" id="FNFB01000008">
    <property type="protein sequence ID" value="SDK55866.1"/>
    <property type="molecule type" value="Genomic_DNA"/>
</dbReference>
<dbReference type="Pfam" id="PF02537">
    <property type="entry name" value="CRCB"/>
    <property type="match status" value="1"/>
</dbReference>
<comment type="subcellular location">
    <subcellularLocation>
        <location evidence="1 10">Cell membrane</location>
        <topology evidence="1 10">Multi-pass membrane protein</topology>
    </subcellularLocation>
</comment>
<comment type="activity regulation">
    <text evidence="10">Na(+) is not transported, but it plays an essential structural role and its presence is essential for fluoride channel function.</text>
</comment>
<comment type="function">
    <text evidence="9 10">Fluoride-specific ion channel. Important for reducing fluoride concentration in the cell, thus reducing its toxicity.</text>
</comment>
<keyword evidence="10" id="KW-0479">Metal-binding</keyword>
<dbReference type="InterPro" id="IPR003691">
    <property type="entry name" value="FluC"/>
</dbReference>
<dbReference type="RefSeq" id="WP_090765463.1">
    <property type="nucleotide sequence ID" value="NZ_FNFB01000008.1"/>
</dbReference>
<keyword evidence="6 10" id="KW-0407">Ion channel</keyword>
<dbReference type="PANTHER" id="PTHR28259">
    <property type="entry name" value="FLUORIDE EXPORT PROTEIN 1-RELATED"/>
    <property type="match status" value="1"/>
</dbReference>
<feature type="transmembrane region" description="Helical" evidence="10">
    <location>
        <begin position="88"/>
        <end position="106"/>
    </location>
</feature>
<organism evidence="11 12">
    <name type="scientific">Nonomuraea maritima</name>
    <dbReference type="NCBI Taxonomy" id="683260"/>
    <lineage>
        <taxon>Bacteria</taxon>
        <taxon>Bacillati</taxon>
        <taxon>Actinomycetota</taxon>
        <taxon>Actinomycetes</taxon>
        <taxon>Streptosporangiales</taxon>
        <taxon>Streptosporangiaceae</taxon>
        <taxon>Nonomuraea</taxon>
    </lineage>
</organism>
<keyword evidence="3 10" id="KW-0812">Transmembrane</keyword>
<feature type="transmembrane region" description="Helical" evidence="10">
    <location>
        <begin position="21"/>
        <end position="42"/>
    </location>
</feature>
<dbReference type="GO" id="GO:0140114">
    <property type="term" value="P:cellular detoxification of fluoride"/>
    <property type="evidence" value="ECO:0007669"/>
    <property type="project" value="UniProtKB-UniRule"/>
</dbReference>
<keyword evidence="10" id="KW-0915">Sodium</keyword>